<keyword evidence="5 7" id="KW-0238">DNA-binding</keyword>
<gene>
    <name evidence="7" type="primary">mraZ</name>
    <name evidence="9" type="ORF">CX676_09550</name>
</gene>
<dbReference type="InterPro" id="IPR003444">
    <property type="entry name" value="MraZ"/>
</dbReference>
<accession>A0A2H5EYJ1</accession>
<feature type="domain" description="SpoVT-AbrB" evidence="8">
    <location>
        <begin position="92"/>
        <end position="135"/>
    </location>
</feature>
<dbReference type="PROSITE" id="PS51740">
    <property type="entry name" value="SPOVT_ABRB"/>
    <property type="match status" value="2"/>
</dbReference>
<dbReference type="PANTHER" id="PTHR34701">
    <property type="entry name" value="TRANSCRIPTIONAL REGULATOR MRAZ"/>
    <property type="match status" value="1"/>
</dbReference>
<name>A0A2H5EYJ1_9RHOB</name>
<dbReference type="RefSeq" id="WP_101752408.1">
    <property type="nucleotide sequence ID" value="NZ_CP025430.1"/>
</dbReference>
<dbReference type="GO" id="GO:2000143">
    <property type="term" value="P:negative regulation of DNA-templated transcription initiation"/>
    <property type="evidence" value="ECO:0007669"/>
    <property type="project" value="TreeGrafter"/>
</dbReference>
<evidence type="ECO:0000313" key="9">
    <source>
        <dbReference type="EMBL" id="AUH64371.1"/>
    </source>
</evidence>
<evidence type="ECO:0000256" key="5">
    <source>
        <dbReference type="ARBA" id="ARBA00023125"/>
    </source>
</evidence>
<evidence type="ECO:0000256" key="4">
    <source>
        <dbReference type="ARBA" id="ARBA00023015"/>
    </source>
</evidence>
<dbReference type="KEGG" id="pzh:CX676_09550"/>
<dbReference type="Gene3D" id="3.40.1550.20">
    <property type="entry name" value="Transcriptional regulator MraZ domain"/>
    <property type="match status" value="1"/>
</dbReference>
<evidence type="ECO:0000259" key="8">
    <source>
        <dbReference type="PROSITE" id="PS51740"/>
    </source>
</evidence>
<dbReference type="AlphaFoldDB" id="A0A2H5EYJ1"/>
<dbReference type="PANTHER" id="PTHR34701:SF1">
    <property type="entry name" value="TRANSCRIPTIONAL REGULATOR MRAZ"/>
    <property type="match status" value="1"/>
</dbReference>
<dbReference type="GO" id="GO:0003700">
    <property type="term" value="F:DNA-binding transcription factor activity"/>
    <property type="evidence" value="ECO:0007669"/>
    <property type="project" value="UniProtKB-UniRule"/>
</dbReference>
<evidence type="ECO:0000256" key="2">
    <source>
        <dbReference type="ARBA" id="ARBA00022490"/>
    </source>
</evidence>
<dbReference type="Pfam" id="PF02381">
    <property type="entry name" value="MraZ"/>
    <property type="match status" value="2"/>
</dbReference>
<dbReference type="GO" id="GO:0005737">
    <property type="term" value="C:cytoplasm"/>
    <property type="evidence" value="ECO:0007669"/>
    <property type="project" value="UniProtKB-UniRule"/>
</dbReference>
<evidence type="ECO:0000256" key="1">
    <source>
        <dbReference type="ARBA" id="ARBA00013860"/>
    </source>
</evidence>
<dbReference type="CDD" id="cd16320">
    <property type="entry name" value="MraZ_N"/>
    <property type="match status" value="1"/>
</dbReference>
<dbReference type="SUPFAM" id="SSF89447">
    <property type="entry name" value="AbrB/MazE/MraZ-like"/>
    <property type="match status" value="1"/>
</dbReference>
<evidence type="ECO:0000256" key="6">
    <source>
        <dbReference type="ARBA" id="ARBA00023163"/>
    </source>
</evidence>
<dbReference type="InterPro" id="IPR038619">
    <property type="entry name" value="MraZ_sf"/>
</dbReference>
<dbReference type="HAMAP" id="MF_01008">
    <property type="entry name" value="MraZ"/>
    <property type="match status" value="1"/>
</dbReference>
<dbReference type="GO" id="GO:0009295">
    <property type="term" value="C:nucleoid"/>
    <property type="evidence" value="ECO:0007669"/>
    <property type="project" value="UniProtKB-SubCell"/>
</dbReference>
<comment type="subunit">
    <text evidence="7">Forms oligomers.</text>
</comment>
<dbReference type="GO" id="GO:0000976">
    <property type="term" value="F:transcription cis-regulatory region binding"/>
    <property type="evidence" value="ECO:0007669"/>
    <property type="project" value="TreeGrafter"/>
</dbReference>
<dbReference type="NCBIfam" id="NF001476">
    <property type="entry name" value="PRK00326.2-2"/>
    <property type="match status" value="1"/>
</dbReference>
<dbReference type="InterPro" id="IPR035644">
    <property type="entry name" value="MraZ_C"/>
</dbReference>
<dbReference type="InterPro" id="IPR007159">
    <property type="entry name" value="SpoVT-AbrB_dom"/>
</dbReference>
<dbReference type="EMBL" id="CP025430">
    <property type="protein sequence ID" value="AUH64371.1"/>
    <property type="molecule type" value="Genomic_DNA"/>
</dbReference>
<dbReference type="InterPro" id="IPR035642">
    <property type="entry name" value="MraZ_N"/>
</dbReference>
<reference evidence="9 10" key="1">
    <citation type="journal article" date="2013" name="Antonie Van Leeuwenhoek">
        <title>Paracoccus zhejiangensis sp. nov., isolated from activated sludge in wastewater-treatment system.</title>
        <authorList>
            <person name="Wu Z.G."/>
            <person name="Zhang D.F."/>
            <person name="Liu Y.L."/>
            <person name="Wang F."/>
            <person name="Jiang X."/>
            <person name="Li C."/>
            <person name="Li S.P."/>
            <person name="Hong Q."/>
            <person name="Li W.J."/>
        </authorList>
    </citation>
    <scope>NUCLEOTIDE SEQUENCE [LARGE SCALE GENOMIC DNA]</scope>
    <source>
        <strain evidence="9 10">J6</strain>
    </source>
</reference>
<evidence type="ECO:0000256" key="3">
    <source>
        <dbReference type="ARBA" id="ARBA00022737"/>
    </source>
</evidence>
<dbReference type="InterPro" id="IPR020603">
    <property type="entry name" value="MraZ_dom"/>
</dbReference>
<comment type="subcellular location">
    <subcellularLocation>
        <location evidence="7">Cytoplasm</location>
        <location evidence="7">Nucleoid</location>
    </subcellularLocation>
</comment>
<sequence length="169" mass="19024">MARRFRGSEEVKVDAKGRVSIPAKFRRVFEQCDPDWQAGGRPQLVIVYGSSKQTHLQLYTIEAIEDIDRQIDRMPRGSPERGVLEATMNGFAEEAEIDNDGRLLLPLKLREKIGLADRAFFIASGEYLKLWTPEIYAEEAEALEARIPDFEPGADPLSLLPPPLARDEG</sequence>
<dbReference type="OrthoDB" id="9807753at2"/>
<feature type="domain" description="SpoVT-AbrB" evidence="8">
    <location>
        <begin position="8"/>
        <end position="63"/>
    </location>
</feature>
<organism evidence="9 10">
    <name type="scientific">Paracoccus zhejiangensis</name>
    <dbReference type="NCBI Taxonomy" id="1077935"/>
    <lineage>
        <taxon>Bacteria</taxon>
        <taxon>Pseudomonadati</taxon>
        <taxon>Pseudomonadota</taxon>
        <taxon>Alphaproteobacteria</taxon>
        <taxon>Rhodobacterales</taxon>
        <taxon>Paracoccaceae</taxon>
        <taxon>Paracoccus</taxon>
    </lineage>
</organism>
<keyword evidence="4 7" id="KW-0805">Transcription regulation</keyword>
<dbReference type="CDD" id="cd16321">
    <property type="entry name" value="MraZ_C"/>
    <property type="match status" value="1"/>
</dbReference>
<proteinExistence type="inferred from homology"/>
<dbReference type="Proteomes" id="UP000234530">
    <property type="component" value="Chromosome"/>
</dbReference>
<evidence type="ECO:0000313" key="10">
    <source>
        <dbReference type="Proteomes" id="UP000234530"/>
    </source>
</evidence>
<evidence type="ECO:0000256" key="7">
    <source>
        <dbReference type="HAMAP-Rule" id="MF_01008"/>
    </source>
</evidence>
<keyword evidence="3" id="KW-0677">Repeat</keyword>
<keyword evidence="10" id="KW-1185">Reference proteome</keyword>
<keyword evidence="2 7" id="KW-0963">Cytoplasm</keyword>
<dbReference type="InterPro" id="IPR037914">
    <property type="entry name" value="SpoVT-AbrB_sf"/>
</dbReference>
<comment type="similarity">
    <text evidence="7">Belongs to the MraZ family.</text>
</comment>
<protein>
    <recommendedName>
        <fullName evidence="1 7">Transcriptional regulator MraZ</fullName>
    </recommendedName>
</protein>
<keyword evidence="6 7" id="KW-0804">Transcription</keyword>